<protein>
    <submittedName>
        <fullName evidence="1">Uncharacterized protein</fullName>
    </submittedName>
</protein>
<gene>
    <name evidence="1" type="ORF">PanWU01x14_107840</name>
</gene>
<sequence>MAFRTRGFGFLKPKIRIVLKMVHFGCCRMFQLITHSETKNWQPQKENWHFLLGYGTAKLGHYQKPILQLKRPIFVGTNIACKTQAYRALVANPASWALLFPTNTNFLRPKSAKSFVSRF</sequence>
<organism evidence="1 2">
    <name type="scientific">Parasponia andersonii</name>
    <name type="common">Sponia andersonii</name>
    <dbReference type="NCBI Taxonomy" id="3476"/>
    <lineage>
        <taxon>Eukaryota</taxon>
        <taxon>Viridiplantae</taxon>
        <taxon>Streptophyta</taxon>
        <taxon>Embryophyta</taxon>
        <taxon>Tracheophyta</taxon>
        <taxon>Spermatophyta</taxon>
        <taxon>Magnoliopsida</taxon>
        <taxon>eudicotyledons</taxon>
        <taxon>Gunneridae</taxon>
        <taxon>Pentapetalae</taxon>
        <taxon>rosids</taxon>
        <taxon>fabids</taxon>
        <taxon>Rosales</taxon>
        <taxon>Cannabaceae</taxon>
        <taxon>Parasponia</taxon>
    </lineage>
</organism>
<name>A0A2P5D0F8_PARAD</name>
<proteinExistence type="predicted"/>
<evidence type="ECO:0000313" key="2">
    <source>
        <dbReference type="Proteomes" id="UP000237105"/>
    </source>
</evidence>
<accession>A0A2P5D0F8</accession>
<dbReference type="EMBL" id="JXTB01000077">
    <property type="protein sequence ID" value="PON66747.1"/>
    <property type="molecule type" value="Genomic_DNA"/>
</dbReference>
<comment type="caution">
    <text evidence="1">The sequence shown here is derived from an EMBL/GenBank/DDBJ whole genome shotgun (WGS) entry which is preliminary data.</text>
</comment>
<evidence type="ECO:0000313" key="1">
    <source>
        <dbReference type="EMBL" id="PON66747.1"/>
    </source>
</evidence>
<dbReference type="Proteomes" id="UP000237105">
    <property type="component" value="Unassembled WGS sequence"/>
</dbReference>
<reference evidence="2" key="1">
    <citation type="submission" date="2016-06" db="EMBL/GenBank/DDBJ databases">
        <title>Parallel loss of symbiosis genes in relatives of nitrogen-fixing non-legume Parasponia.</title>
        <authorList>
            <person name="Van Velzen R."/>
            <person name="Holmer R."/>
            <person name="Bu F."/>
            <person name="Rutten L."/>
            <person name="Van Zeijl A."/>
            <person name="Liu W."/>
            <person name="Santuari L."/>
            <person name="Cao Q."/>
            <person name="Sharma T."/>
            <person name="Shen D."/>
            <person name="Roswanjaya Y."/>
            <person name="Wardhani T."/>
            <person name="Kalhor M.S."/>
            <person name="Jansen J."/>
            <person name="Van den Hoogen J."/>
            <person name="Gungor B."/>
            <person name="Hartog M."/>
            <person name="Hontelez J."/>
            <person name="Verver J."/>
            <person name="Yang W.-C."/>
            <person name="Schijlen E."/>
            <person name="Repin R."/>
            <person name="Schilthuizen M."/>
            <person name="Schranz E."/>
            <person name="Heidstra R."/>
            <person name="Miyata K."/>
            <person name="Fedorova E."/>
            <person name="Kohlen W."/>
            <person name="Bisseling T."/>
            <person name="Smit S."/>
            <person name="Geurts R."/>
        </authorList>
    </citation>
    <scope>NUCLEOTIDE SEQUENCE [LARGE SCALE GENOMIC DNA]</scope>
    <source>
        <strain evidence="2">cv. WU1-14</strain>
    </source>
</reference>
<dbReference type="AlphaFoldDB" id="A0A2P5D0F8"/>
<keyword evidence="2" id="KW-1185">Reference proteome</keyword>